<organism evidence="2 3">
    <name type="scientific">Venustampulla echinocandica</name>
    <dbReference type="NCBI Taxonomy" id="2656787"/>
    <lineage>
        <taxon>Eukaryota</taxon>
        <taxon>Fungi</taxon>
        <taxon>Dikarya</taxon>
        <taxon>Ascomycota</taxon>
        <taxon>Pezizomycotina</taxon>
        <taxon>Leotiomycetes</taxon>
        <taxon>Helotiales</taxon>
        <taxon>Pleuroascaceae</taxon>
        <taxon>Venustampulla</taxon>
    </lineage>
</organism>
<dbReference type="AlphaFoldDB" id="A0A370TGK2"/>
<accession>A0A370TGK2</accession>
<name>A0A370TGK2_9HELO</name>
<feature type="region of interest" description="Disordered" evidence="1">
    <location>
        <begin position="55"/>
        <end position="120"/>
    </location>
</feature>
<feature type="compositionally biased region" description="Polar residues" evidence="1">
    <location>
        <begin position="55"/>
        <end position="64"/>
    </location>
</feature>
<evidence type="ECO:0000256" key="1">
    <source>
        <dbReference type="SAM" id="MobiDB-lite"/>
    </source>
</evidence>
<sequence>MLITICWLCTANSKNLSAFAEVHLTSCQWVLRWDIYEEIEGRGYWVLKIPINQSPKSTGQNLNPNPNPRKSHITLKKPGTERPDSDFKKSSRGLENSTEDTSKMSTNPSCYKMTQPPAPARGKYNEGEEIMYKPQGFPAIPVTVIRYEEKNGRHGYWVMAQEACHFWVDGGSLDWPRRGSGA</sequence>
<keyword evidence="3" id="KW-1185">Reference proteome</keyword>
<dbReference type="RefSeq" id="XP_031867303.1">
    <property type="nucleotide sequence ID" value="XM_032016072.1"/>
</dbReference>
<dbReference type="GeneID" id="43600298"/>
<gene>
    <name evidence="2" type="ORF">BP5553_07449</name>
</gene>
<dbReference type="Proteomes" id="UP000254866">
    <property type="component" value="Unassembled WGS sequence"/>
</dbReference>
<evidence type="ECO:0000313" key="2">
    <source>
        <dbReference type="EMBL" id="RDL34321.1"/>
    </source>
</evidence>
<feature type="compositionally biased region" description="Basic and acidic residues" evidence="1">
    <location>
        <begin position="78"/>
        <end position="89"/>
    </location>
</feature>
<comment type="caution">
    <text evidence="2">The sequence shown here is derived from an EMBL/GenBank/DDBJ whole genome shotgun (WGS) entry which is preliminary data.</text>
</comment>
<evidence type="ECO:0000313" key="3">
    <source>
        <dbReference type="Proteomes" id="UP000254866"/>
    </source>
</evidence>
<reference evidence="2 3" key="1">
    <citation type="journal article" date="2018" name="IMA Fungus">
        <title>IMA Genome-F 9: Draft genome sequence of Annulohypoxylon stygium, Aspergillus mulundensis, Berkeleyomyces basicola (syn. Thielaviopsis basicola), Ceratocystis smalleyi, two Cercospora beticola strains, Coleophoma cylindrospora, Fusarium fracticaudum, Phialophora cf. hyalina, and Morchella septimelata.</title>
        <authorList>
            <person name="Wingfield B.D."/>
            <person name="Bills G.F."/>
            <person name="Dong Y."/>
            <person name="Huang W."/>
            <person name="Nel W.J."/>
            <person name="Swalarsk-Parry B.S."/>
            <person name="Vaghefi N."/>
            <person name="Wilken P.M."/>
            <person name="An Z."/>
            <person name="de Beer Z.W."/>
            <person name="De Vos L."/>
            <person name="Chen L."/>
            <person name="Duong T.A."/>
            <person name="Gao Y."/>
            <person name="Hammerbacher A."/>
            <person name="Kikkert J.R."/>
            <person name="Li Y."/>
            <person name="Li H."/>
            <person name="Li K."/>
            <person name="Li Q."/>
            <person name="Liu X."/>
            <person name="Ma X."/>
            <person name="Naidoo K."/>
            <person name="Pethybridge S.J."/>
            <person name="Sun J."/>
            <person name="Steenkamp E.T."/>
            <person name="van der Nest M.A."/>
            <person name="van Wyk S."/>
            <person name="Wingfield M.J."/>
            <person name="Xiong C."/>
            <person name="Yue Q."/>
            <person name="Zhang X."/>
        </authorList>
    </citation>
    <scope>NUCLEOTIDE SEQUENCE [LARGE SCALE GENOMIC DNA]</scope>
    <source>
        <strain evidence="2 3">BP 5553</strain>
    </source>
</reference>
<dbReference type="EMBL" id="NPIC01000007">
    <property type="protein sequence ID" value="RDL34321.1"/>
    <property type="molecule type" value="Genomic_DNA"/>
</dbReference>
<protein>
    <submittedName>
        <fullName evidence="2">Uncharacterized protein</fullName>
    </submittedName>
</protein>
<proteinExistence type="predicted"/>